<evidence type="ECO:0000313" key="2">
    <source>
        <dbReference type="Proteomes" id="UP000266861"/>
    </source>
</evidence>
<sequence>MPKTSFKFFHTKNDLPEETLSHGESDSQQIVTFSQAISNCVEDGGSERLNALSCFDARKSRKFYHGEMRGNYLDFSNNQYGDINDQYSDDESYSESCDKYFRFRQSQLKIFNAHSTCLILKFSSSQHEIELRKEVEIASPTPFILLVFIIITNEINKDFRPHETSYEEKA</sequence>
<organism evidence="1 2">
    <name type="scientific">Diversispora epigaea</name>
    <dbReference type="NCBI Taxonomy" id="1348612"/>
    <lineage>
        <taxon>Eukaryota</taxon>
        <taxon>Fungi</taxon>
        <taxon>Fungi incertae sedis</taxon>
        <taxon>Mucoromycota</taxon>
        <taxon>Glomeromycotina</taxon>
        <taxon>Glomeromycetes</taxon>
        <taxon>Diversisporales</taxon>
        <taxon>Diversisporaceae</taxon>
        <taxon>Diversispora</taxon>
    </lineage>
</organism>
<name>A0A397IQ36_9GLOM</name>
<proteinExistence type="predicted"/>
<dbReference type="EMBL" id="PQFF01000204">
    <property type="protein sequence ID" value="RHZ74820.1"/>
    <property type="molecule type" value="Genomic_DNA"/>
</dbReference>
<gene>
    <name evidence="1" type="ORF">Glove_219g19</name>
</gene>
<comment type="caution">
    <text evidence="1">The sequence shown here is derived from an EMBL/GenBank/DDBJ whole genome shotgun (WGS) entry which is preliminary data.</text>
</comment>
<dbReference type="AlphaFoldDB" id="A0A397IQ36"/>
<accession>A0A397IQ36</accession>
<evidence type="ECO:0000313" key="1">
    <source>
        <dbReference type="EMBL" id="RHZ74820.1"/>
    </source>
</evidence>
<protein>
    <submittedName>
        <fullName evidence="1">Uncharacterized protein</fullName>
    </submittedName>
</protein>
<reference evidence="1 2" key="1">
    <citation type="submission" date="2018-08" db="EMBL/GenBank/DDBJ databases">
        <title>Genome and evolution of the arbuscular mycorrhizal fungus Diversispora epigaea (formerly Glomus versiforme) and its bacterial endosymbionts.</title>
        <authorList>
            <person name="Sun X."/>
            <person name="Fei Z."/>
            <person name="Harrison M."/>
        </authorList>
    </citation>
    <scope>NUCLEOTIDE SEQUENCE [LARGE SCALE GENOMIC DNA]</scope>
    <source>
        <strain evidence="1 2">IT104</strain>
    </source>
</reference>
<keyword evidence="2" id="KW-1185">Reference proteome</keyword>
<dbReference type="Proteomes" id="UP000266861">
    <property type="component" value="Unassembled WGS sequence"/>
</dbReference>